<dbReference type="AlphaFoldDB" id="A0A1H2W3V1"/>
<gene>
    <name evidence="1" type="ORF">SAMN05421882_102612</name>
</gene>
<protein>
    <submittedName>
        <fullName evidence="1">Uncharacterized protein</fullName>
    </submittedName>
</protein>
<evidence type="ECO:0000313" key="2">
    <source>
        <dbReference type="Proteomes" id="UP000183454"/>
    </source>
</evidence>
<dbReference type="Proteomes" id="UP000183454">
    <property type="component" value="Unassembled WGS sequence"/>
</dbReference>
<sequence length="51" mass="5635">MPLLSATEIAEFIPTADTIFNMLKLEPDKVADLERGKIVPFETGEATTQKN</sequence>
<proteinExistence type="predicted"/>
<evidence type="ECO:0000313" key="1">
    <source>
        <dbReference type="EMBL" id="SDW75342.1"/>
    </source>
</evidence>
<organism evidence="1 2">
    <name type="scientific">Nitrosomonas communis</name>
    <dbReference type="NCBI Taxonomy" id="44574"/>
    <lineage>
        <taxon>Bacteria</taxon>
        <taxon>Pseudomonadati</taxon>
        <taxon>Pseudomonadota</taxon>
        <taxon>Betaproteobacteria</taxon>
        <taxon>Nitrosomonadales</taxon>
        <taxon>Nitrosomonadaceae</taxon>
        <taxon>Nitrosomonas</taxon>
    </lineage>
</organism>
<dbReference type="EMBL" id="FNNH01000026">
    <property type="protein sequence ID" value="SDW75342.1"/>
    <property type="molecule type" value="Genomic_DNA"/>
</dbReference>
<name>A0A1H2W3V1_9PROT</name>
<reference evidence="1 2" key="1">
    <citation type="submission" date="2016-10" db="EMBL/GenBank/DDBJ databases">
        <authorList>
            <person name="de Groot N.N."/>
        </authorList>
    </citation>
    <scope>NUCLEOTIDE SEQUENCE [LARGE SCALE GENOMIC DNA]</scope>
    <source>
        <strain evidence="1 2">Nm110</strain>
    </source>
</reference>
<accession>A0A1H2W3V1</accession>